<dbReference type="Pfam" id="PF00194">
    <property type="entry name" value="Carb_anhydrase"/>
    <property type="match status" value="1"/>
</dbReference>
<dbReference type="EC" id="4.2.1.1" evidence="2"/>
<sequence>MIQFKLILFFCAFVLVRASPACPKLRSEERSIKACVVINTWMDFVSVVSKSTSPRIVFCPFSVQKYNSKPLVIKKEISIFCQVIGRCKIESAFAMGNVGRFIQIKGPKAKVSFVGFLFVGGGDHQEQGLLYSAIKISYNAGGGSEQMFCNCTFSENEGEMLGVALRAEAGTAVILCGCDFNKNVAKRHGTIFNRGTMTVEECNFSLNKGKGNAISSSRKSSTSIIRSTFNGNKEGAPLFFYDENNVNLLGNVAQQNDCNGVFFDQGKRCVVFEESTVLEAEHTILSTSDESTCERQIKVPCINISSFDSLVEIVKEEVGTVVTCPFDLEKEEEQFILVTTELELFCSVAGECKIKGDGSHLVVKGSSAKLYLQGFVFQESTINAIRIQSGAHVNVLCKCSFFRNSSVSRGAGILTERNTFAELSHCTFDQCKTSDLGGAIFNRGQMLIQNSTFYGNIGRGGSIAVAPKANVRLKDNQIIHNKKGEPIFLHENDIVDLGGNHMESNLNCNCCNGIFIQRENKRCISVKTSTNKDASPTTNSTFTPISESFAQSTILRADRGGVGYFNYDNEDLEFGPKNWSTVRNNPEYLRHQLLSETLRRSLENKCGRENQQSPIDLCEDLINNECHEHHQTRTRSGWIKLEDNEVTAEILPSKLRLKYYDDRIPQDGKKPPTADYAHHWNGYIEVNHVDVKIPSEHTICGKRFPAEISIWSLHPGRRQFIVTGILVDFHETDESNSHLQRAIDEWQRVYDNNRGRCQLTKTSREFYDASSVVGDIPKSEREDTNRLLLNKTVEDVRMPNNRSLSSNGRVRKVWDPFHPSIMTSIYHWGYWGSFTEPPCSPYVHWRVLSEAAYISRTQWDQVRNILFTNVDENCKYTSTADTIGAARPTQPFRNRDLHKCRSSDYVSDTEKQRMREETGNPHWCC</sequence>
<comment type="caution">
    <text evidence="9">The sequence shown here is derived from an EMBL/GenBank/DDBJ whole genome shotgun (WGS) entry which is preliminary data.</text>
</comment>
<keyword evidence="7" id="KW-0732">Signal</keyword>
<dbReference type="EMBL" id="BLLK01000038">
    <property type="protein sequence ID" value="GFH49465.1"/>
    <property type="molecule type" value="Genomic_DNA"/>
</dbReference>
<evidence type="ECO:0000259" key="8">
    <source>
        <dbReference type="PROSITE" id="PS51144"/>
    </source>
</evidence>
<evidence type="ECO:0000256" key="4">
    <source>
        <dbReference type="ARBA" id="ARBA00022833"/>
    </source>
</evidence>
<gene>
    <name evidence="9" type="ORF">CTEN210_05941</name>
</gene>
<dbReference type="InterPro" id="IPR039448">
    <property type="entry name" value="Beta_helix"/>
</dbReference>
<dbReference type="PROSITE" id="PS51144">
    <property type="entry name" value="ALPHA_CA_2"/>
    <property type="match status" value="1"/>
</dbReference>
<dbReference type="AlphaFoldDB" id="A0AAD3CQY2"/>
<dbReference type="SUPFAM" id="SSF51126">
    <property type="entry name" value="Pectin lyase-like"/>
    <property type="match status" value="2"/>
</dbReference>
<evidence type="ECO:0000256" key="3">
    <source>
        <dbReference type="ARBA" id="ARBA00022723"/>
    </source>
</evidence>
<keyword evidence="3" id="KW-0479">Metal-binding</keyword>
<evidence type="ECO:0000256" key="5">
    <source>
        <dbReference type="ARBA" id="ARBA00023239"/>
    </source>
</evidence>
<dbReference type="GO" id="GO:0004089">
    <property type="term" value="F:carbonate dehydratase activity"/>
    <property type="evidence" value="ECO:0007669"/>
    <property type="project" value="UniProtKB-EC"/>
</dbReference>
<dbReference type="SUPFAM" id="SSF51069">
    <property type="entry name" value="Carbonic anhydrase"/>
    <property type="match status" value="1"/>
</dbReference>
<organism evidence="9 10">
    <name type="scientific">Chaetoceros tenuissimus</name>
    <dbReference type="NCBI Taxonomy" id="426638"/>
    <lineage>
        <taxon>Eukaryota</taxon>
        <taxon>Sar</taxon>
        <taxon>Stramenopiles</taxon>
        <taxon>Ochrophyta</taxon>
        <taxon>Bacillariophyta</taxon>
        <taxon>Coscinodiscophyceae</taxon>
        <taxon>Chaetocerotophycidae</taxon>
        <taxon>Chaetocerotales</taxon>
        <taxon>Chaetocerotaceae</taxon>
        <taxon>Chaetoceros</taxon>
    </lineage>
</organism>
<dbReference type="PANTHER" id="PTHR18952:SF265">
    <property type="entry name" value="CARBONIC ANHYDRASE"/>
    <property type="match status" value="1"/>
</dbReference>
<dbReference type="InterPro" id="IPR001148">
    <property type="entry name" value="CA_dom"/>
</dbReference>
<keyword evidence="5" id="KW-0456">Lyase</keyword>
<keyword evidence="10" id="KW-1185">Reference proteome</keyword>
<accession>A0AAD3CQY2</accession>
<feature type="chain" id="PRO_5042173293" description="carbonic anhydrase" evidence="7">
    <location>
        <begin position="19"/>
        <end position="925"/>
    </location>
</feature>
<dbReference type="Gene3D" id="2.160.20.10">
    <property type="entry name" value="Single-stranded right-handed beta-helix, Pectin lyase-like"/>
    <property type="match status" value="2"/>
</dbReference>
<evidence type="ECO:0000256" key="6">
    <source>
        <dbReference type="ARBA" id="ARBA00048348"/>
    </source>
</evidence>
<keyword evidence="4" id="KW-0862">Zinc</keyword>
<evidence type="ECO:0000313" key="9">
    <source>
        <dbReference type="EMBL" id="GFH49465.1"/>
    </source>
</evidence>
<evidence type="ECO:0000256" key="7">
    <source>
        <dbReference type="SAM" id="SignalP"/>
    </source>
</evidence>
<evidence type="ECO:0000256" key="1">
    <source>
        <dbReference type="ARBA" id="ARBA00010718"/>
    </source>
</evidence>
<name>A0AAD3CQY2_9STRA</name>
<dbReference type="InterPro" id="IPR023561">
    <property type="entry name" value="Carbonic_anhydrase_a-class"/>
</dbReference>
<dbReference type="Pfam" id="PF13229">
    <property type="entry name" value="Beta_helix"/>
    <property type="match status" value="1"/>
</dbReference>
<dbReference type="InterPro" id="IPR036398">
    <property type="entry name" value="CA_dom_sf"/>
</dbReference>
<reference evidence="9 10" key="1">
    <citation type="journal article" date="2021" name="Sci. Rep.">
        <title>The genome of the diatom Chaetoceros tenuissimus carries an ancient integrated fragment of an extant virus.</title>
        <authorList>
            <person name="Hongo Y."/>
            <person name="Kimura K."/>
            <person name="Takaki Y."/>
            <person name="Yoshida Y."/>
            <person name="Baba S."/>
            <person name="Kobayashi G."/>
            <person name="Nagasaki K."/>
            <person name="Hano T."/>
            <person name="Tomaru Y."/>
        </authorList>
    </citation>
    <scope>NUCLEOTIDE SEQUENCE [LARGE SCALE GENOMIC DNA]</scope>
    <source>
        <strain evidence="9 10">NIES-3715</strain>
    </source>
</reference>
<dbReference type="Gene3D" id="3.10.200.10">
    <property type="entry name" value="Alpha carbonic anhydrase"/>
    <property type="match status" value="1"/>
</dbReference>
<evidence type="ECO:0000313" key="10">
    <source>
        <dbReference type="Proteomes" id="UP001054902"/>
    </source>
</evidence>
<feature type="domain" description="Alpha-carbonic anhydrase" evidence="8">
    <location>
        <begin position="563"/>
        <end position="901"/>
    </location>
</feature>
<dbReference type="GO" id="GO:0008270">
    <property type="term" value="F:zinc ion binding"/>
    <property type="evidence" value="ECO:0007669"/>
    <property type="project" value="InterPro"/>
</dbReference>
<evidence type="ECO:0000256" key="2">
    <source>
        <dbReference type="ARBA" id="ARBA00012925"/>
    </source>
</evidence>
<protein>
    <recommendedName>
        <fullName evidence="2">carbonic anhydrase</fullName>
        <ecNumber evidence="2">4.2.1.1</ecNumber>
    </recommendedName>
</protein>
<comment type="similarity">
    <text evidence="1">Belongs to the alpha-carbonic anhydrase family.</text>
</comment>
<dbReference type="InterPro" id="IPR012334">
    <property type="entry name" value="Pectin_lyas_fold"/>
</dbReference>
<feature type="signal peptide" evidence="7">
    <location>
        <begin position="1"/>
        <end position="18"/>
    </location>
</feature>
<dbReference type="Proteomes" id="UP001054902">
    <property type="component" value="Unassembled WGS sequence"/>
</dbReference>
<proteinExistence type="inferred from homology"/>
<comment type="catalytic activity">
    <reaction evidence="6">
        <text>hydrogencarbonate + H(+) = CO2 + H2O</text>
        <dbReference type="Rhea" id="RHEA:10748"/>
        <dbReference type="ChEBI" id="CHEBI:15377"/>
        <dbReference type="ChEBI" id="CHEBI:15378"/>
        <dbReference type="ChEBI" id="CHEBI:16526"/>
        <dbReference type="ChEBI" id="CHEBI:17544"/>
        <dbReference type="EC" id="4.2.1.1"/>
    </reaction>
</comment>
<dbReference type="InterPro" id="IPR011050">
    <property type="entry name" value="Pectin_lyase_fold/virulence"/>
</dbReference>
<dbReference type="PANTHER" id="PTHR18952">
    <property type="entry name" value="CARBONIC ANHYDRASE"/>
    <property type="match status" value="1"/>
</dbReference>